<dbReference type="GO" id="GO:0006139">
    <property type="term" value="P:nucleobase-containing compound metabolic process"/>
    <property type="evidence" value="ECO:0007669"/>
    <property type="project" value="UniProtKB-ARBA"/>
</dbReference>
<dbReference type="Proteomes" id="UP000006039">
    <property type="component" value="Unassembled WGS sequence"/>
</dbReference>
<dbReference type="InterPro" id="IPR002125">
    <property type="entry name" value="CMP_dCMP_dom"/>
</dbReference>
<dbReference type="RefSeq" id="XP_009222001.1">
    <property type="nucleotide sequence ID" value="XM_009223737.1"/>
</dbReference>
<proteinExistence type="predicted"/>
<dbReference type="EMBL" id="GL385397">
    <property type="protein sequence ID" value="EJT76001.1"/>
    <property type="molecule type" value="Genomic_DNA"/>
</dbReference>
<name>J3NXB9_GAET3</name>
<dbReference type="EnsemblFungi" id="EJT76001">
    <property type="protein sequence ID" value="EJT76001"/>
    <property type="gene ID" value="GGTG_05926"/>
</dbReference>
<dbReference type="STRING" id="644352.J3NXB9"/>
<dbReference type="GeneID" id="20346384"/>
<dbReference type="Pfam" id="PF18785">
    <property type="entry name" value="Inv-AAD"/>
    <property type="match status" value="1"/>
</dbReference>
<keyword evidence="4" id="KW-1185">Reference proteome</keyword>
<dbReference type="VEuPathDB" id="FungiDB:GGTG_05926"/>
<sequence>MASEAPPYPRFEPGDHDAFMELAIEEAKKSQPDPGKFAVGAVLVDADTGQVLSSGFYLEYPDDYLGDVGSTHAERSCFIKIAKAYGIPEDRIHKVLPPNTAVYTTLEPCSARPSGDTPCISRILGLRSVVKTVYVGIRTPGASPARDYGKEALEAGGVSVIYPSEHLKDRITEVSMAGGTKA</sequence>
<evidence type="ECO:0000313" key="4">
    <source>
        <dbReference type="Proteomes" id="UP000006039"/>
    </source>
</evidence>
<evidence type="ECO:0000313" key="2">
    <source>
        <dbReference type="EMBL" id="EJT76001.1"/>
    </source>
</evidence>
<dbReference type="InterPro" id="IPR016193">
    <property type="entry name" value="Cytidine_deaminase-like"/>
</dbReference>
<accession>J3NXB9</accession>
<evidence type="ECO:0000313" key="3">
    <source>
        <dbReference type="EnsemblFungi" id="EJT76001"/>
    </source>
</evidence>
<dbReference type="GO" id="GO:0003824">
    <property type="term" value="F:catalytic activity"/>
    <property type="evidence" value="ECO:0007669"/>
    <property type="project" value="InterPro"/>
</dbReference>
<protein>
    <recommendedName>
        <fullName evidence="1">CMP/dCMP-type deaminase domain-containing protein</fullName>
    </recommendedName>
</protein>
<dbReference type="Gene3D" id="3.40.140.10">
    <property type="entry name" value="Cytidine Deaminase, domain 2"/>
    <property type="match status" value="1"/>
</dbReference>
<dbReference type="AlphaFoldDB" id="J3NXB9"/>
<evidence type="ECO:0000259" key="1">
    <source>
        <dbReference type="PROSITE" id="PS51747"/>
    </source>
</evidence>
<reference evidence="3" key="4">
    <citation type="journal article" date="2015" name="G3 (Bethesda)">
        <title>Genome sequences of three phytopathogenic species of the Magnaporthaceae family of fungi.</title>
        <authorList>
            <person name="Okagaki L.H."/>
            <person name="Nunes C.C."/>
            <person name="Sailsbery J."/>
            <person name="Clay B."/>
            <person name="Brown D."/>
            <person name="John T."/>
            <person name="Oh Y."/>
            <person name="Young N."/>
            <person name="Fitzgerald M."/>
            <person name="Haas B.J."/>
            <person name="Zeng Q."/>
            <person name="Young S."/>
            <person name="Adiconis X."/>
            <person name="Fan L."/>
            <person name="Levin J.Z."/>
            <person name="Mitchell T.K."/>
            <person name="Okubara P.A."/>
            <person name="Farman M.L."/>
            <person name="Kohn L.M."/>
            <person name="Birren B."/>
            <person name="Ma L.-J."/>
            <person name="Dean R.A."/>
        </authorList>
    </citation>
    <scope>NUCLEOTIDE SEQUENCE</scope>
    <source>
        <strain evidence="3">R3-111a-1</strain>
    </source>
</reference>
<dbReference type="PROSITE" id="PS51747">
    <property type="entry name" value="CYT_DCMP_DEAMINASES_2"/>
    <property type="match status" value="1"/>
</dbReference>
<reference evidence="2" key="2">
    <citation type="submission" date="2010-07" db="EMBL/GenBank/DDBJ databases">
        <authorList>
            <consortium name="The Broad Institute Genome Sequencing Platform"/>
            <consortium name="Broad Institute Genome Sequencing Center for Infectious Disease"/>
            <person name="Ma L.-J."/>
            <person name="Dead R."/>
            <person name="Young S."/>
            <person name="Zeng Q."/>
            <person name="Koehrsen M."/>
            <person name="Alvarado L."/>
            <person name="Berlin A."/>
            <person name="Chapman S.B."/>
            <person name="Chen Z."/>
            <person name="Freedman E."/>
            <person name="Gellesch M."/>
            <person name="Goldberg J."/>
            <person name="Griggs A."/>
            <person name="Gujja S."/>
            <person name="Heilman E.R."/>
            <person name="Heiman D."/>
            <person name="Hepburn T."/>
            <person name="Howarth C."/>
            <person name="Jen D."/>
            <person name="Larson L."/>
            <person name="Mehta T."/>
            <person name="Neiman D."/>
            <person name="Pearson M."/>
            <person name="Roberts A."/>
            <person name="Saif S."/>
            <person name="Shea T."/>
            <person name="Shenoy N."/>
            <person name="Sisk P."/>
            <person name="Stolte C."/>
            <person name="Sykes S."/>
            <person name="Walk T."/>
            <person name="White J."/>
            <person name="Yandava C."/>
            <person name="Haas B."/>
            <person name="Nusbaum C."/>
            <person name="Birren B."/>
        </authorList>
    </citation>
    <scope>NUCLEOTIDE SEQUENCE</scope>
    <source>
        <strain evidence="2">R3-111a-1</strain>
    </source>
</reference>
<gene>
    <name evidence="3" type="primary">20346384</name>
    <name evidence="2" type="ORF">GGTG_05926</name>
</gene>
<dbReference type="HOGENOM" id="CLU_036590_8_1_1"/>
<feature type="domain" description="CMP/dCMP-type deaminase" evidence="1">
    <location>
        <begin position="14"/>
        <end position="161"/>
    </location>
</feature>
<reference evidence="3" key="5">
    <citation type="submission" date="2018-04" db="UniProtKB">
        <authorList>
            <consortium name="EnsemblFungi"/>
        </authorList>
    </citation>
    <scope>IDENTIFICATION</scope>
    <source>
        <strain evidence="3">R3-111a-1</strain>
    </source>
</reference>
<organism evidence="2">
    <name type="scientific">Gaeumannomyces tritici (strain R3-111a-1)</name>
    <name type="common">Wheat and barley take-all root rot fungus</name>
    <name type="synonym">Gaeumannomyces graminis var. tritici</name>
    <dbReference type="NCBI Taxonomy" id="644352"/>
    <lineage>
        <taxon>Eukaryota</taxon>
        <taxon>Fungi</taxon>
        <taxon>Dikarya</taxon>
        <taxon>Ascomycota</taxon>
        <taxon>Pezizomycotina</taxon>
        <taxon>Sordariomycetes</taxon>
        <taxon>Sordariomycetidae</taxon>
        <taxon>Magnaporthales</taxon>
        <taxon>Magnaporthaceae</taxon>
        <taxon>Gaeumannomyces</taxon>
    </lineage>
</organism>
<dbReference type="SUPFAM" id="SSF53927">
    <property type="entry name" value="Cytidine deaminase-like"/>
    <property type="match status" value="1"/>
</dbReference>
<dbReference type="OrthoDB" id="252265at2759"/>
<dbReference type="eggNOG" id="KOG1018">
    <property type="taxonomic scope" value="Eukaryota"/>
</dbReference>
<reference evidence="2" key="3">
    <citation type="submission" date="2010-09" db="EMBL/GenBank/DDBJ databases">
        <title>Annotation of Gaeumannomyces graminis var. tritici R3-111a-1.</title>
        <authorList>
            <consortium name="The Broad Institute Genome Sequencing Platform"/>
            <person name="Ma L.-J."/>
            <person name="Dead R."/>
            <person name="Young S.K."/>
            <person name="Zeng Q."/>
            <person name="Gargeya S."/>
            <person name="Fitzgerald M."/>
            <person name="Haas B."/>
            <person name="Abouelleil A."/>
            <person name="Alvarado L."/>
            <person name="Arachchi H.M."/>
            <person name="Berlin A."/>
            <person name="Brown A."/>
            <person name="Chapman S.B."/>
            <person name="Chen Z."/>
            <person name="Dunbar C."/>
            <person name="Freedman E."/>
            <person name="Gearin G."/>
            <person name="Gellesch M."/>
            <person name="Goldberg J."/>
            <person name="Griggs A."/>
            <person name="Gujja S."/>
            <person name="Heiman D."/>
            <person name="Howarth C."/>
            <person name="Larson L."/>
            <person name="Lui A."/>
            <person name="MacDonald P.J.P."/>
            <person name="Mehta T."/>
            <person name="Montmayeur A."/>
            <person name="Murphy C."/>
            <person name="Neiman D."/>
            <person name="Pearson M."/>
            <person name="Priest M."/>
            <person name="Roberts A."/>
            <person name="Saif S."/>
            <person name="Shea T."/>
            <person name="Shenoy N."/>
            <person name="Sisk P."/>
            <person name="Stolte C."/>
            <person name="Sykes S."/>
            <person name="Yandava C."/>
            <person name="Wortman J."/>
            <person name="Nusbaum C."/>
            <person name="Birren B."/>
        </authorList>
    </citation>
    <scope>NUCLEOTIDE SEQUENCE</scope>
    <source>
        <strain evidence="2">R3-111a-1</strain>
    </source>
</reference>
<reference evidence="4" key="1">
    <citation type="submission" date="2010-07" db="EMBL/GenBank/DDBJ databases">
        <title>The genome sequence of Gaeumannomyces graminis var. tritici strain R3-111a-1.</title>
        <authorList>
            <consortium name="The Broad Institute Genome Sequencing Platform"/>
            <person name="Ma L.-J."/>
            <person name="Dead R."/>
            <person name="Young S."/>
            <person name="Zeng Q."/>
            <person name="Koehrsen M."/>
            <person name="Alvarado L."/>
            <person name="Berlin A."/>
            <person name="Chapman S.B."/>
            <person name="Chen Z."/>
            <person name="Freedman E."/>
            <person name="Gellesch M."/>
            <person name="Goldberg J."/>
            <person name="Griggs A."/>
            <person name="Gujja S."/>
            <person name="Heilman E.R."/>
            <person name="Heiman D."/>
            <person name="Hepburn T."/>
            <person name="Howarth C."/>
            <person name="Jen D."/>
            <person name="Larson L."/>
            <person name="Mehta T."/>
            <person name="Neiman D."/>
            <person name="Pearson M."/>
            <person name="Roberts A."/>
            <person name="Saif S."/>
            <person name="Shea T."/>
            <person name="Shenoy N."/>
            <person name="Sisk P."/>
            <person name="Stolte C."/>
            <person name="Sykes S."/>
            <person name="Walk T."/>
            <person name="White J."/>
            <person name="Yandava C."/>
            <person name="Haas B."/>
            <person name="Nusbaum C."/>
            <person name="Birren B."/>
        </authorList>
    </citation>
    <scope>NUCLEOTIDE SEQUENCE [LARGE SCALE GENOMIC DNA]</scope>
    <source>
        <strain evidence="4">R3-111a-1</strain>
    </source>
</reference>